<dbReference type="GO" id="GO:0051287">
    <property type="term" value="F:NAD binding"/>
    <property type="evidence" value="ECO:0007669"/>
    <property type="project" value="InterPro"/>
</dbReference>
<evidence type="ECO:0000313" key="9">
    <source>
        <dbReference type="EMBL" id="KAB0801649.1"/>
    </source>
</evidence>
<keyword evidence="3 7" id="KW-1278">Translocase</keyword>
<evidence type="ECO:0000313" key="10">
    <source>
        <dbReference type="Proteomes" id="UP000327044"/>
    </source>
</evidence>
<evidence type="ECO:0000256" key="7">
    <source>
        <dbReference type="RuleBase" id="RU003685"/>
    </source>
</evidence>
<dbReference type="PANTHER" id="PTHR11993">
    <property type="entry name" value="NADH-UBIQUINONE OXIDOREDUCTASE 49 KDA SUBUNIT"/>
    <property type="match status" value="1"/>
</dbReference>
<dbReference type="SUPFAM" id="SSF56762">
    <property type="entry name" value="HydB/Nqo4-like"/>
    <property type="match status" value="1"/>
</dbReference>
<dbReference type="NCBIfam" id="TIGR01962">
    <property type="entry name" value="NuoD"/>
    <property type="match status" value="1"/>
</dbReference>
<gene>
    <name evidence="9" type="ORF">PPYR_03835</name>
</gene>
<dbReference type="GO" id="GO:0048038">
    <property type="term" value="F:quinone binding"/>
    <property type="evidence" value="ECO:0007669"/>
    <property type="project" value="InterPro"/>
</dbReference>
<keyword evidence="2 7" id="KW-0813">Transport</keyword>
<evidence type="ECO:0000259" key="8">
    <source>
        <dbReference type="Pfam" id="PF00346"/>
    </source>
</evidence>
<keyword evidence="10" id="KW-1185">Reference proteome</keyword>
<evidence type="ECO:0000256" key="6">
    <source>
        <dbReference type="ARBA" id="ARBA00031562"/>
    </source>
</evidence>
<reference evidence="9 10" key="1">
    <citation type="journal article" date="2018" name="Elife">
        <title>Firefly genomes illuminate parallel origins of bioluminescence in beetles.</title>
        <authorList>
            <person name="Fallon T.R."/>
            <person name="Lower S.E."/>
            <person name="Chang C.H."/>
            <person name="Bessho-Uehara M."/>
            <person name="Martin G.J."/>
            <person name="Bewick A.J."/>
            <person name="Behringer M."/>
            <person name="Debat H.J."/>
            <person name="Wong I."/>
            <person name="Day J.C."/>
            <person name="Suvorov A."/>
            <person name="Silva C.J."/>
            <person name="Stanger-Hall K.F."/>
            <person name="Hall D.W."/>
            <person name="Schmitz R.J."/>
            <person name="Nelson D.R."/>
            <person name="Lewis S.M."/>
            <person name="Shigenobu S."/>
            <person name="Bybee S.M."/>
            <person name="Larracuente A.M."/>
            <person name="Oba Y."/>
            <person name="Weng J.K."/>
        </authorList>
    </citation>
    <scope>NUCLEOTIDE SEQUENCE [LARGE SCALE GENOMIC DNA]</scope>
    <source>
        <strain evidence="9">1611_PpyrPB1</strain>
        <tissue evidence="9">Whole body</tissue>
    </source>
</reference>
<dbReference type="InterPro" id="IPR022885">
    <property type="entry name" value="NDH1_su_D/H"/>
</dbReference>
<comment type="similarity">
    <text evidence="1 7">Belongs to the complex I 49 kDa subunit family.</text>
</comment>
<feature type="domain" description="NADH-quinone oxidoreductase subunit D" evidence="8">
    <location>
        <begin position="179"/>
        <end position="450"/>
    </location>
</feature>
<dbReference type="HAMAP" id="MF_01358">
    <property type="entry name" value="NDH1_NuoD"/>
    <property type="match status" value="1"/>
</dbReference>
<dbReference type="GO" id="GO:0006120">
    <property type="term" value="P:mitochondrial electron transport, NADH to ubiquinone"/>
    <property type="evidence" value="ECO:0007669"/>
    <property type="project" value="TreeGrafter"/>
</dbReference>
<dbReference type="Pfam" id="PF00346">
    <property type="entry name" value="Complex1_49kDa"/>
    <property type="match status" value="1"/>
</dbReference>
<evidence type="ECO:0000256" key="2">
    <source>
        <dbReference type="ARBA" id="ARBA00022448"/>
    </source>
</evidence>
<dbReference type="InterPro" id="IPR029014">
    <property type="entry name" value="NiFe-Hase_large"/>
</dbReference>
<comment type="caution">
    <text evidence="9">The sequence shown here is derived from an EMBL/GenBank/DDBJ whole genome shotgun (WGS) entry which is preliminary data.</text>
</comment>
<dbReference type="PANTHER" id="PTHR11993:SF10">
    <property type="entry name" value="NADH DEHYDROGENASE [UBIQUINONE] IRON-SULFUR PROTEIN 2, MITOCHONDRIAL"/>
    <property type="match status" value="1"/>
</dbReference>
<evidence type="ECO:0000256" key="3">
    <source>
        <dbReference type="ARBA" id="ARBA00022967"/>
    </source>
</evidence>
<dbReference type="Proteomes" id="UP000327044">
    <property type="component" value="Unassembled WGS sequence"/>
</dbReference>
<dbReference type="GO" id="GO:0016651">
    <property type="term" value="F:oxidoreductase activity, acting on NAD(P)H"/>
    <property type="evidence" value="ECO:0007669"/>
    <property type="project" value="InterPro"/>
</dbReference>
<dbReference type="EMBL" id="VVIM01000002">
    <property type="protein sequence ID" value="KAB0801649.1"/>
    <property type="molecule type" value="Genomic_DNA"/>
</dbReference>
<dbReference type="NCBIfam" id="NF004739">
    <property type="entry name" value="PRK06075.1"/>
    <property type="match status" value="1"/>
</dbReference>
<dbReference type="InterPro" id="IPR001135">
    <property type="entry name" value="NADH_Q_OxRdtase_suD"/>
</dbReference>
<dbReference type="InterPro" id="IPR014029">
    <property type="entry name" value="NADH_UbQ_OxRdtase_49kDa_CS"/>
</dbReference>
<dbReference type="Gene3D" id="1.10.645.10">
    <property type="entry name" value="Cytochrome-c3 Hydrogenase, chain B"/>
    <property type="match status" value="1"/>
</dbReference>
<evidence type="ECO:0000256" key="4">
    <source>
        <dbReference type="ARBA" id="ARBA00023027"/>
    </source>
</evidence>
<keyword evidence="4 7" id="KW-0520">NAD</keyword>
<dbReference type="InParanoid" id="A0A5N4AWD3"/>
<accession>A0A5N4AWD3</accession>
<dbReference type="PROSITE" id="PS00535">
    <property type="entry name" value="COMPLEX1_49K"/>
    <property type="match status" value="1"/>
</dbReference>
<organism evidence="9 10">
    <name type="scientific">Photinus pyralis</name>
    <name type="common">Common eastern firefly</name>
    <name type="synonym">Lampyris pyralis</name>
    <dbReference type="NCBI Taxonomy" id="7054"/>
    <lineage>
        <taxon>Eukaryota</taxon>
        <taxon>Metazoa</taxon>
        <taxon>Ecdysozoa</taxon>
        <taxon>Arthropoda</taxon>
        <taxon>Hexapoda</taxon>
        <taxon>Insecta</taxon>
        <taxon>Pterygota</taxon>
        <taxon>Neoptera</taxon>
        <taxon>Endopterygota</taxon>
        <taxon>Coleoptera</taxon>
        <taxon>Polyphaga</taxon>
        <taxon>Elateriformia</taxon>
        <taxon>Elateroidea</taxon>
        <taxon>Lampyridae</taxon>
        <taxon>Lampyrinae</taxon>
        <taxon>Photinus</taxon>
    </lineage>
</organism>
<dbReference type="GO" id="GO:0005739">
    <property type="term" value="C:mitochondrion"/>
    <property type="evidence" value="ECO:0007669"/>
    <property type="project" value="GOC"/>
</dbReference>
<sequence length="450" mass="51763">MSLLSRILMKISSRPNTRFMQKWYPDAEWFRQFDGPVMFNREKFKHWKIQPWNGKLPMVEKKVRNMVINFGPAHPAAHGVLRLICELEGEVIRRIDPHIGHLHRGTEKLCEHKTYLQALPYFDRFDYVSPMCNEHAFCLALEKLLNIDIPRRAKFIRTIFIELTRLLSHGLSAASQLLDAGAITPVFWVFEEREKIWEFCERVSGGRVHSIYFRVGGVARDLPIGLLDDIQLFTERFCQRLDEIEDVTTNNRIWLARNVGIGAISAEDAINTGCSGTNLRATGVKWDLRKNLPYEIYDELDFDVPVGANGDCHDRWLCKMYEMRQSCRIIGQCLNKMPEGDVKVDDYKITPPTRMEMKQSMECVIHHFKLFSSGFAVPPGCTYVGTEHPKGEFGVYVVSDGSSRPYRVKVRPPGFAHLGAMKYFLKPDTMLADIPVMIASLEFVLGDIDR</sequence>
<dbReference type="AlphaFoldDB" id="A0A5N4AWD3"/>
<evidence type="ECO:0000256" key="1">
    <source>
        <dbReference type="ARBA" id="ARBA00005769"/>
    </source>
</evidence>
<name>A0A5N4AWD3_PHOPY</name>
<proteinExistence type="inferred from homology"/>
<protein>
    <recommendedName>
        <fullName evidence="5">Complex I-49kD</fullName>
    </recommendedName>
    <alternativeName>
        <fullName evidence="6">NADH-ubiquinone oxidoreductase 49 kDa subunit</fullName>
    </alternativeName>
</protein>
<evidence type="ECO:0000256" key="5">
    <source>
        <dbReference type="ARBA" id="ARBA00030505"/>
    </source>
</evidence>